<feature type="region of interest" description="Disordered" evidence="12">
    <location>
        <begin position="120"/>
        <end position="148"/>
    </location>
</feature>
<dbReference type="Pfam" id="PF02373">
    <property type="entry name" value="JmjC"/>
    <property type="match status" value="1"/>
</dbReference>
<evidence type="ECO:0000313" key="18">
    <source>
        <dbReference type="WBParaSite" id="BXY_1515500.1"/>
    </source>
</evidence>
<evidence type="ECO:0000256" key="3">
    <source>
        <dbReference type="ARBA" id="ARBA00022553"/>
    </source>
</evidence>
<dbReference type="GO" id="GO:0046872">
    <property type="term" value="F:metal ion binding"/>
    <property type="evidence" value="ECO:0007669"/>
    <property type="project" value="UniProtKB-KW"/>
</dbReference>
<dbReference type="PROSITE" id="PS51184">
    <property type="entry name" value="JMJC"/>
    <property type="match status" value="1"/>
</dbReference>
<dbReference type="SMR" id="A0A1I7SQ10"/>
<reference evidence="15" key="2">
    <citation type="submission" date="2020-08" db="EMBL/GenBank/DDBJ databases">
        <authorList>
            <person name="Kikuchi T."/>
        </authorList>
    </citation>
    <scope>NUCLEOTIDE SEQUENCE</scope>
    <source>
        <strain evidence="14">Ka4C1</strain>
    </source>
</reference>
<keyword evidence="6" id="KW-0156">Chromatin regulator</keyword>
<evidence type="ECO:0000256" key="7">
    <source>
        <dbReference type="ARBA" id="ARBA00022964"/>
    </source>
</evidence>
<evidence type="ECO:0000313" key="14">
    <source>
        <dbReference type="EMBL" id="CAD5222218.1"/>
    </source>
</evidence>
<keyword evidence="4" id="KW-0479">Metal-binding</keyword>
<reference evidence="18" key="1">
    <citation type="submission" date="2016-11" db="UniProtKB">
        <authorList>
            <consortium name="WormBaseParasite"/>
        </authorList>
    </citation>
    <scope>IDENTIFICATION</scope>
</reference>
<dbReference type="Proteomes" id="UP000659654">
    <property type="component" value="Unassembled WGS sequence"/>
</dbReference>
<dbReference type="InterPro" id="IPR003347">
    <property type="entry name" value="JmjC_dom"/>
</dbReference>
<dbReference type="WBParaSite" id="BXY_1515500.1">
    <property type="protein sequence ID" value="BXY_1515500.1"/>
    <property type="gene ID" value="BXY_1515500"/>
</dbReference>
<dbReference type="InterPro" id="IPR048560">
    <property type="entry name" value="KDM6A_B-like_GATAL"/>
</dbReference>
<keyword evidence="5" id="KW-0862">Zinc</keyword>
<name>A0A1I7SQ10_BURXY</name>
<feature type="domain" description="JmjC" evidence="13">
    <location>
        <begin position="383"/>
        <end position="546"/>
    </location>
</feature>
<evidence type="ECO:0000256" key="6">
    <source>
        <dbReference type="ARBA" id="ARBA00022853"/>
    </source>
</evidence>
<dbReference type="Proteomes" id="UP000582659">
    <property type="component" value="Unassembled WGS sequence"/>
</dbReference>
<evidence type="ECO:0000313" key="15">
    <source>
        <dbReference type="EMBL" id="CAG9109466.1"/>
    </source>
</evidence>
<feature type="region of interest" description="Disordered" evidence="12">
    <location>
        <begin position="336"/>
        <end position="355"/>
    </location>
</feature>
<dbReference type="GO" id="GO:0031490">
    <property type="term" value="F:chromatin DNA binding"/>
    <property type="evidence" value="ECO:0007669"/>
    <property type="project" value="TreeGrafter"/>
</dbReference>
<feature type="compositionally biased region" description="Low complexity" evidence="12">
    <location>
        <begin position="123"/>
        <end position="148"/>
    </location>
</feature>
<dbReference type="InterPro" id="IPR051630">
    <property type="entry name" value="Corepressor-Demethylase"/>
</dbReference>
<keyword evidence="7" id="KW-0223">Dioxygenase</keyword>
<dbReference type="EMBL" id="CAJFCV020000003">
    <property type="protein sequence ID" value="CAG9109466.1"/>
    <property type="molecule type" value="Genomic_DNA"/>
</dbReference>
<dbReference type="Gene3D" id="1.20.58.1370">
    <property type="match status" value="1"/>
</dbReference>
<dbReference type="SUPFAM" id="SSF51197">
    <property type="entry name" value="Clavaminate synthase-like"/>
    <property type="match status" value="1"/>
</dbReference>
<accession>A0A1I7SQ10</accession>
<dbReference type="EMBL" id="CAJFDI010000003">
    <property type="protein sequence ID" value="CAD5222218.1"/>
    <property type="molecule type" value="Genomic_DNA"/>
</dbReference>
<dbReference type="InterPro" id="IPR046941">
    <property type="entry name" value="KDM6_GATAL_sf"/>
</dbReference>
<comment type="similarity">
    <text evidence="11">Belongs to the UTX family.</text>
</comment>
<comment type="subcellular location">
    <subcellularLocation>
        <location evidence="2">Nucleus</location>
    </subcellularLocation>
</comment>
<dbReference type="GO" id="GO:0000978">
    <property type="term" value="F:RNA polymerase II cis-regulatory region sequence-specific DNA binding"/>
    <property type="evidence" value="ECO:0007669"/>
    <property type="project" value="TreeGrafter"/>
</dbReference>
<dbReference type="Proteomes" id="UP000095284">
    <property type="component" value="Unplaced"/>
</dbReference>
<dbReference type="eggNOG" id="KOG1246">
    <property type="taxonomic scope" value="Eukaryota"/>
</dbReference>
<keyword evidence="17" id="KW-1185">Reference proteome</keyword>
<keyword evidence="8" id="KW-0560">Oxidoreductase</keyword>
<dbReference type="OrthoDB" id="418911at2759"/>
<evidence type="ECO:0000256" key="2">
    <source>
        <dbReference type="ARBA" id="ARBA00004123"/>
    </source>
</evidence>
<evidence type="ECO:0000259" key="13">
    <source>
        <dbReference type="PROSITE" id="PS51184"/>
    </source>
</evidence>
<dbReference type="SMART" id="SM00558">
    <property type="entry name" value="JmjC"/>
    <property type="match status" value="1"/>
</dbReference>
<dbReference type="GO" id="GO:0010468">
    <property type="term" value="P:regulation of gene expression"/>
    <property type="evidence" value="ECO:0007669"/>
    <property type="project" value="TreeGrafter"/>
</dbReference>
<evidence type="ECO:0000256" key="1">
    <source>
        <dbReference type="ARBA" id="ARBA00001954"/>
    </source>
</evidence>
<organism evidence="16 18">
    <name type="scientific">Bursaphelenchus xylophilus</name>
    <name type="common">Pinewood nematode worm</name>
    <name type="synonym">Aphelenchoides xylophilus</name>
    <dbReference type="NCBI Taxonomy" id="6326"/>
    <lineage>
        <taxon>Eukaryota</taxon>
        <taxon>Metazoa</taxon>
        <taxon>Ecdysozoa</taxon>
        <taxon>Nematoda</taxon>
        <taxon>Chromadorea</taxon>
        <taxon>Rhabditida</taxon>
        <taxon>Tylenchina</taxon>
        <taxon>Tylenchomorpha</taxon>
        <taxon>Aphelenchoidea</taxon>
        <taxon>Aphelenchoididae</taxon>
        <taxon>Bursaphelenchus</taxon>
    </lineage>
</organism>
<dbReference type="Pfam" id="PF21322">
    <property type="entry name" value="KDM6_C-hel"/>
    <property type="match status" value="1"/>
</dbReference>
<keyword evidence="3" id="KW-0597">Phosphoprotein</keyword>
<proteinExistence type="inferred from homology"/>
<dbReference type="AlphaFoldDB" id="A0A1I7SQ10"/>
<evidence type="ECO:0000256" key="4">
    <source>
        <dbReference type="ARBA" id="ARBA00022723"/>
    </source>
</evidence>
<evidence type="ECO:0000256" key="9">
    <source>
        <dbReference type="ARBA" id="ARBA00023004"/>
    </source>
</evidence>
<evidence type="ECO:0000313" key="17">
    <source>
        <dbReference type="Proteomes" id="UP000659654"/>
    </source>
</evidence>
<evidence type="ECO:0000256" key="11">
    <source>
        <dbReference type="ARBA" id="ARBA00034483"/>
    </source>
</evidence>
<dbReference type="InterPro" id="IPR048562">
    <property type="entry name" value="KDM6A_B-like_C-hel"/>
</dbReference>
<evidence type="ECO:0000256" key="5">
    <source>
        <dbReference type="ARBA" id="ARBA00022833"/>
    </source>
</evidence>
<evidence type="ECO:0000313" key="16">
    <source>
        <dbReference type="Proteomes" id="UP000095284"/>
    </source>
</evidence>
<comment type="cofactor">
    <cofactor evidence="1">
        <name>Fe(2+)</name>
        <dbReference type="ChEBI" id="CHEBI:29033"/>
    </cofactor>
</comment>
<evidence type="ECO:0000256" key="8">
    <source>
        <dbReference type="ARBA" id="ARBA00023002"/>
    </source>
</evidence>
<sequence length="684" mass="78225">MGPARDEKRRFDELELATFIPQDICDAQLDRLLYQVYLILKINERNLTGGHATLLKLIQERYSDLTVKKGILYGCRGDDPFKEYDSDQFDNIYVDNDSPVKKKEEPFQGVPVSRILSEAFPTPSRIPKPSSISPGSNSSSPKSRRSNSNSKCSLAFSLFSPLKVPLDISSTEIFSTCAENTQERGLGIVAEIKTDEIPFQPRPCRSKVDCLTPKVPLIHVRTYEEAMSPAVRNLCLENSIAMVRGLPNVLGIDNAAFSTKTILKLAATDELELREQWFMPTRTNVDSEGSQTWRFHSFKCRSDVKTYAEYQGLSFESIVFEATQFLLDHREKQIKSEVNSDEDSDDSGIKRKKKKLANNGRKANAVLRDKIYFGTNVDFSSPKFHRQVGELQKLPSFCRLKDKTNFLSHLGYDLRGMNTAQFYMKMPGCRTPAHLENNSFCSVNLNAGPGDCEWFGVSYEYFPMIDAMCKERKIEFLDSSWWPDFDDLMAAGIPVYRFTQKPGDIVWVNGGCVHWVESIGWCNNVAWNVGPQSVFQYKMNLIAAEWNRIHKYPSLVPMQYLSWQIARRMKIDDPELYDLIRGTLIRSLAYCRSVMDYVDSRDDLYLYVLEEGTENTTSYCSKCTSEVFNILFTKAFVEEETGRQLYDTLCCKCAKLDNDPKLEVWQAYTLESLAKTLDEFKLST</sequence>
<dbReference type="Gene3D" id="2.10.110.20">
    <property type="match status" value="1"/>
</dbReference>
<gene>
    <name evidence="14" type="ORF">BXYJ_LOCUS7186</name>
</gene>
<protein>
    <submittedName>
        <fullName evidence="14">(pine wood nematode) hypothetical protein</fullName>
    </submittedName>
    <submittedName>
        <fullName evidence="18">JmjC domain-containing protein</fullName>
    </submittedName>
</protein>
<evidence type="ECO:0000256" key="12">
    <source>
        <dbReference type="SAM" id="MobiDB-lite"/>
    </source>
</evidence>
<dbReference type="GO" id="GO:0071558">
    <property type="term" value="F:histone H3K27me2/H3K27me3 demethylase activity"/>
    <property type="evidence" value="ECO:0007669"/>
    <property type="project" value="TreeGrafter"/>
</dbReference>
<dbReference type="Gene3D" id="2.60.120.650">
    <property type="entry name" value="Cupin"/>
    <property type="match status" value="1"/>
</dbReference>
<dbReference type="GO" id="GO:0044666">
    <property type="term" value="C:MLL3/4 complex"/>
    <property type="evidence" value="ECO:0007669"/>
    <property type="project" value="TreeGrafter"/>
</dbReference>
<keyword evidence="9" id="KW-0408">Iron</keyword>
<dbReference type="Pfam" id="PF21326">
    <property type="entry name" value="KDM6_GATAL"/>
    <property type="match status" value="1"/>
</dbReference>
<dbReference type="PANTHER" id="PTHR14017">
    <property type="entry name" value="LYSINE-SPECIFIC DEMETHYLASE"/>
    <property type="match status" value="1"/>
</dbReference>
<dbReference type="PANTHER" id="PTHR14017:SF1">
    <property type="entry name" value="LD02225P"/>
    <property type="match status" value="1"/>
</dbReference>
<evidence type="ECO:0000256" key="10">
    <source>
        <dbReference type="ARBA" id="ARBA00023242"/>
    </source>
</evidence>
<keyword evidence="10" id="KW-0539">Nucleus</keyword>